<evidence type="ECO:0008006" key="3">
    <source>
        <dbReference type="Google" id="ProtNLM"/>
    </source>
</evidence>
<evidence type="ECO:0000313" key="2">
    <source>
        <dbReference type="Proteomes" id="UP001499863"/>
    </source>
</evidence>
<protein>
    <recommendedName>
        <fullName evidence="3">Minor tail protein</fullName>
    </recommendedName>
</protein>
<name>A0ABN1YBH1_9ACTN</name>
<dbReference type="EMBL" id="BAAAKJ010000257">
    <property type="protein sequence ID" value="GAA1403274.1"/>
    <property type="molecule type" value="Genomic_DNA"/>
</dbReference>
<evidence type="ECO:0000313" key="1">
    <source>
        <dbReference type="EMBL" id="GAA1403274.1"/>
    </source>
</evidence>
<organism evidence="1 2">
    <name type="scientific">Kitasatospora putterlickiae</name>
    <dbReference type="NCBI Taxonomy" id="221725"/>
    <lineage>
        <taxon>Bacteria</taxon>
        <taxon>Bacillati</taxon>
        <taxon>Actinomycetota</taxon>
        <taxon>Actinomycetes</taxon>
        <taxon>Kitasatosporales</taxon>
        <taxon>Streptomycetaceae</taxon>
        <taxon>Kitasatospora</taxon>
    </lineage>
</organism>
<accession>A0ABN1YBH1</accession>
<dbReference type="RefSeq" id="WP_344339122.1">
    <property type="nucleotide sequence ID" value="NZ_BAAAKJ010000257.1"/>
</dbReference>
<keyword evidence="2" id="KW-1185">Reference proteome</keyword>
<gene>
    <name evidence="1" type="ORF">GCM10009639_47850</name>
</gene>
<sequence>MADDNGYRVILSEFKGGALLAELPVSGLSYRSILNAPGAASFTVPLAAEPLAGLDWSLVSPWRIIAHVQRGSRVLWGGPLLTWSVDLSAEEMTLDCVGLWEYHRRNMINLGYSTGTVPREQTTIARELIQQFADNPSPVAPGRPGYWGSNGPGALTFGPDLDTMKRERTYDWFAWKSVGEAVEQLGAVIKGFDFRIDHDWDLDARVIRNHFRFLYPAGGQDTGIVLEHGTNCTVTSVTSDGDKMCTETGVNGAGEGWSQLKSWWYNGQLETEEGRRIPRLAAVETNNSVVRVETLTAQAERMTAVGAFPIVVPEVTLHPGGEYSAAELRVGHKLRVRARTARWPGVDAEYVVQEIATKVTSSGEETTLALVPVSIFERVDDWVKGELGVAA</sequence>
<comment type="caution">
    <text evidence="1">The sequence shown here is derived from an EMBL/GenBank/DDBJ whole genome shotgun (WGS) entry which is preliminary data.</text>
</comment>
<proteinExistence type="predicted"/>
<dbReference type="Proteomes" id="UP001499863">
    <property type="component" value="Unassembled WGS sequence"/>
</dbReference>
<reference evidence="1 2" key="1">
    <citation type="journal article" date="2019" name="Int. J. Syst. Evol. Microbiol.">
        <title>The Global Catalogue of Microorganisms (GCM) 10K type strain sequencing project: providing services to taxonomists for standard genome sequencing and annotation.</title>
        <authorList>
            <consortium name="The Broad Institute Genomics Platform"/>
            <consortium name="The Broad Institute Genome Sequencing Center for Infectious Disease"/>
            <person name="Wu L."/>
            <person name="Ma J."/>
        </authorList>
    </citation>
    <scope>NUCLEOTIDE SEQUENCE [LARGE SCALE GENOMIC DNA]</scope>
    <source>
        <strain evidence="1 2">JCM 12393</strain>
    </source>
</reference>